<dbReference type="InterPro" id="IPR045584">
    <property type="entry name" value="Pilin-like"/>
</dbReference>
<reference evidence="2 3" key="1">
    <citation type="submission" date="2018-05" db="EMBL/GenBank/DDBJ databases">
        <title>Vibrio limimaris sp. nov., isolated from marine sediment.</title>
        <authorList>
            <person name="Li C.-M."/>
        </authorList>
    </citation>
    <scope>NUCLEOTIDE SEQUENCE [LARGE SCALE GENOMIC DNA]</scope>
    <source>
        <strain evidence="2 3">E4404</strain>
    </source>
</reference>
<name>A0A2U3B5E8_9VIBR</name>
<keyword evidence="1" id="KW-0812">Transmembrane</keyword>
<dbReference type="Pfam" id="PF07963">
    <property type="entry name" value="N_methyl"/>
    <property type="match status" value="1"/>
</dbReference>
<dbReference type="EMBL" id="QFWT01000012">
    <property type="protein sequence ID" value="PWI32016.1"/>
    <property type="molecule type" value="Genomic_DNA"/>
</dbReference>
<evidence type="ECO:0000313" key="3">
    <source>
        <dbReference type="Proteomes" id="UP000245362"/>
    </source>
</evidence>
<keyword evidence="3" id="KW-1185">Reference proteome</keyword>
<dbReference type="SUPFAM" id="SSF54523">
    <property type="entry name" value="Pili subunits"/>
    <property type="match status" value="1"/>
</dbReference>
<sequence length="184" mass="18980">MKKQSGFSLIELVVVIVIVGLLAAVALPKFLQVADEAKKASIEGVAGGFATAVLSARAQWEAEGRPTNAGGENVVSYDGVDFLLTQAVMSGTSTGFRDGYPIAVNDSRAGATVTSVTADACLSLMQELLQSPPATVLATEDSNDAKYTAGLVSGSDSACLYSQVGSEHTFTYSIPSGRVAVQLK</sequence>
<dbReference type="AlphaFoldDB" id="A0A2U3B5E8"/>
<dbReference type="PANTHER" id="PTHR30093">
    <property type="entry name" value="GENERAL SECRETION PATHWAY PROTEIN G"/>
    <property type="match status" value="1"/>
</dbReference>
<organism evidence="2 3">
    <name type="scientific">Vibrio albus</name>
    <dbReference type="NCBI Taxonomy" id="2200953"/>
    <lineage>
        <taxon>Bacteria</taxon>
        <taxon>Pseudomonadati</taxon>
        <taxon>Pseudomonadota</taxon>
        <taxon>Gammaproteobacteria</taxon>
        <taxon>Vibrionales</taxon>
        <taxon>Vibrionaceae</taxon>
        <taxon>Vibrio</taxon>
    </lineage>
</organism>
<dbReference type="NCBIfam" id="TIGR02532">
    <property type="entry name" value="IV_pilin_GFxxxE"/>
    <property type="match status" value="1"/>
</dbReference>
<evidence type="ECO:0000313" key="2">
    <source>
        <dbReference type="EMBL" id="PWI32016.1"/>
    </source>
</evidence>
<dbReference type="OrthoDB" id="5815618at2"/>
<proteinExistence type="predicted"/>
<comment type="caution">
    <text evidence="2">The sequence shown here is derived from an EMBL/GenBank/DDBJ whole genome shotgun (WGS) entry which is preliminary data.</text>
</comment>
<feature type="transmembrane region" description="Helical" evidence="1">
    <location>
        <begin position="12"/>
        <end position="31"/>
    </location>
</feature>
<dbReference type="Gene3D" id="3.30.700.10">
    <property type="entry name" value="Glycoprotein, Type 4 Pilin"/>
    <property type="match status" value="1"/>
</dbReference>
<dbReference type="Proteomes" id="UP000245362">
    <property type="component" value="Unassembled WGS sequence"/>
</dbReference>
<evidence type="ECO:0000256" key="1">
    <source>
        <dbReference type="SAM" id="Phobius"/>
    </source>
</evidence>
<dbReference type="PANTHER" id="PTHR30093:SF46">
    <property type="entry name" value="MSHA MINOR PILIN PROTEIN MSHB"/>
    <property type="match status" value="1"/>
</dbReference>
<dbReference type="PROSITE" id="PS00409">
    <property type="entry name" value="PROKAR_NTER_METHYL"/>
    <property type="match status" value="1"/>
</dbReference>
<gene>
    <name evidence="2" type="ORF">DI392_17710</name>
</gene>
<keyword evidence="1" id="KW-1133">Transmembrane helix</keyword>
<protein>
    <submittedName>
        <fullName evidence="2">MSHA biogenesis protein MshB</fullName>
    </submittedName>
</protein>
<accession>A0A2U3B5E8</accession>
<dbReference type="InterPro" id="IPR012902">
    <property type="entry name" value="N_methyl_site"/>
</dbReference>
<dbReference type="RefSeq" id="WP_109321027.1">
    <property type="nucleotide sequence ID" value="NZ_QFWT01000012.1"/>
</dbReference>
<keyword evidence="1" id="KW-0472">Membrane</keyword>